<dbReference type="InterPro" id="IPR035892">
    <property type="entry name" value="C2_domain_sf"/>
</dbReference>
<dbReference type="AlphaFoldDB" id="A0A813J6C4"/>
<dbReference type="CDD" id="cd00030">
    <property type="entry name" value="C2"/>
    <property type="match status" value="1"/>
</dbReference>
<dbReference type="SMART" id="SM00239">
    <property type="entry name" value="C2"/>
    <property type="match status" value="1"/>
</dbReference>
<keyword evidence="2" id="KW-0106">Calcium</keyword>
<dbReference type="PANTHER" id="PTHR45911">
    <property type="entry name" value="C2 DOMAIN-CONTAINING PROTEIN"/>
    <property type="match status" value="1"/>
</dbReference>
<dbReference type="InterPro" id="IPR000008">
    <property type="entry name" value="C2_dom"/>
</dbReference>
<protein>
    <recommendedName>
        <fullName evidence="4">C2 domain-containing protein</fullName>
    </recommendedName>
</protein>
<feature type="region of interest" description="Disordered" evidence="3">
    <location>
        <begin position="434"/>
        <end position="457"/>
    </location>
</feature>
<evidence type="ECO:0000256" key="1">
    <source>
        <dbReference type="ARBA" id="ARBA00022723"/>
    </source>
</evidence>
<evidence type="ECO:0000256" key="3">
    <source>
        <dbReference type="SAM" id="MobiDB-lite"/>
    </source>
</evidence>
<dbReference type="GO" id="GO:0005509">
    <property type="term" value="F:calcium ion binding"/>
    <property type="evidence" value="ECO:0007669"/>
    <property type="project" value="TreeGrafter"/>
</dbReference>
<accession>A0A813J6C4</accession>
<dbReference type="SUPFAM" id="SSF49562">
    <property type="entry name" value="C2 domain (Calcium/lipid-binding domain, CaLB)"/>
    <property type="match status" value="1"/>
</dbReference>
<feature type="compositionally biased region" description="Basic and acidic residues" evidence="3">
    <location>
        <begin position="434"/>
        <end position="447"/>
    </location>
</feature>
<organism evidence="5 6">
    <name type="scientific">Polarella glacialis</name>
    <name type="common">Dinoflagellate</name>
    <dbReference type="NCBI Taxonomy" id="89957"/>
    <lineage>
        <taxon>Eukaryota</taxon>
        <taxon>Sar</taxon>
        <taxon>Alveolata</taxon>
        <taxon>Dinophyceae</taxon>
        <taxon>Suessiales</taxon>
        <taxon>Suessiaceae</taxon>
        <taxon>Polarella</taxon>
    </lineage>
</organism>
<comment type="caution">
    <text evidence="5">The sequence shown here is derived from an EMBL/GenBank/DDBJ whole genome shotgun (WGS) entry which is preliminary data.</text>
</comment>
<evidence type="ECO:0000256" key="2">
    <source>
        <dbReference type="ARBA" id="ARBA00022837"/>
    </source>
</evidence>
<dbReference type="GO" id="GO:0016020">
    <property type="term" value="C:membrane"/>
    <property type="evidence" value="ECO:0007669"/>
    <property type="project" value="TreeGrafter"/>
</dbReference>
<dbReference type="Pfam" id="PF00168">
    <property type="entry name" value="C2"/>
    <property type="match status" value="1"/>
</dbReference>
<keyword evidence="1" id="KW-0479">Metal-binding</keyword>
<evidence type="ECO:0000313" key="6">
    <source>
        <dbReference type="Proteomes" id="UP000626109"/>
    </source>
</evidence>
<proteinExistence type="predicted"/>
<name>A0A813J6C4_POLGL</name>
<feature type="compositionally biased region" description="Basic and acidic residues" evidence="3">
    <location>
        <begin position="42"/>
        <end position="59"/>
    </location>
</feature>
<feature type="compositionally biased region" description="Acidic residues" evidence="3">
    <location>
        <begin position="1"/>
        <end position="12"/>
    </location>
</feature>
<dbReference type="PROSITE" id="PS50004">
    <property type="entry name" value="C2"/>
    <property type="match status" value="1"/>
</dbReference>
<sequence>MEAAELDGDLPMEDQLQQGFSTSSGGRYGGGEDYADGTSDPLRPRRTLDFPDRREERQRRGLIKFRQETGVPDVGGMGWRSRTGHLLKNQTFYASRPDACLWDNPTHAGPKTWKSFHGPNLRTDAPLMERMDRIEAAQEEWECKKAFVNTVRVQTLDRLYHKKVENEQKEMASQWAPHRRARGEIHKFHENLTADLDTMPMKELKKVLTPAVLHGDREAIRNITKRIQTEETWKLAWKQMEQQRRVETQSDLEHRMSYNAMLADLSGQPPRPRDPNRRLPNSCTPRVEELAQPAAYEVPGDITKRSDYAGLVHVEHRAAMEARFPGSGHALTVDFTDAATDASKPGWPPPEPPATPVQLKNGMGSTFGSRELSGTITSGAIPVNASRLATVGVRQDPHLLALHAQEQFQATCAPPAPEQSESLLVERMANDSMHMSRELPPRSDHTKSSRSLKSSHDLLEVAPPTRSMVYPVAVKSVENGMEMPNWRPKRSHGALAAATPRSQEKSSERFPPLGSQTVDVTIFAAKDLPQADRAGHSDPYALVVVPGRPKSKAQTQVCQDTENPAWNKTLVIRGWKQGEPIKFSVYDFDTAGADDLLSTIQLSSDQFFPNGFEGSLEMANVWTAEGRIDRELQLANQALRPMIEIRISVRDDILKEKSQARSVILPHHDVSMPGARPSVGAVCNHLDDFEASLRPVPRLGNFWMTPR</sequence>
<evidence type="ECO:0000313" key="5">
    <source>
        <dbReference type="EMBL" id="CAE8667492.1"/>
    </source>
</evidence>
<feature type="region of interest" description="Disordered" evidence="3">
    <location>
        <begin position="483"/>
        <end position="513"/>
    </location>
</feature>
<dbReference type="EMBL" id="CAJNNW010021125">
    <property type="protein sequence ID" value="CAE8667492.1"/>
    <property type="molecule type" value="Genomic_DNA"/>
</dbReference>
<feature type="compositionally biased region" description="Polar residues" evidence="3">
    <location>
        <begin position="15"/>
        <end position="25"/>
    </location>
</feature>
<dbReference type="Gene3D" id="2.60.40.150">
    <property type="entry name" value="C2 domain"/>
    <property type="match status" value="1"/>
</dbReference>
<feature type="region of interest" description="Disordered" evidence="3">
    <location>
        <begin position="1"/>
        <end position="60"/>
    </location>
</feature>
<gene>
    <name evidence="5" type="ORF">PGLA2088_LOCUS16595</name>
</gene>
<feature type="domain" description="C2" evidence="4">
    <location>
        <begin position="499"/>
        <end position="618"/>
    </location>
</feature>
<evidence type="ECO:0000259" key="4">
    <source>
        <dbReference type="PROSITE" id="PS50004"/>
    </source>
</evidence>
<dbReference type="Proteomes" id="UP000626109">
    <property type="component" value="Unassembled WGS sequence"/>
</dbReference>
<reference evidence="5" key="1">
    <citation type="submission" date="2021-02" db="EMBL/GenBank/DDBJ databases">
        <authorList>
            <person name="Dougan E. K."/>
            <person name="Rhodes N."/>
            <person name="Thang M."/>
            <person name="Chan C."/>
        </authorList>
    </citation>
    <scope>NUCLEOTIDE SEQUENCE</scope>
</reference>
<dbReference type="PANTHER" id="PTHR45911:SF4">
    <property type="entry name" value="MULTIPLE C2 AND TRANSMEMBRANE DOMAIN-CONTAINING PROTEIN"/>
    <property type="match status" value="1"/>
</dbReference>